<dbReference type="CDD" id="cd06114">
    <property type="entry name" value="EcCS_like"/>
    <property type="match status" value="1"/>
</dbReference>
<dbReference type="InterPro" id="IPR016143">
    <property type="entry name" value="Citrate_synth-like_sm_a-sub"/>
</dbReference>
<evidence type="ECO:0000256" key="8">
    <source>
        <dbReference type="PIRSR" id="PIRSR001369-1"/>
    </source>
</evidence>
<dbReference type="Gene3D" id="1.10.580.10">
    <property type="entry name" value="Citrate Synthase, domain 1"/>
    <property type="match status" value="1"/>
</dbReference>
<comment type="similarity">
    <text evidence="2 7 10">Belongs to the citrate synthase family.</text>
</comment>
<dbReference type="PRINTS" id="PR00143">
    <property type="entry name" value="CITRTSNTHASE"/>
</dbReference>
<evidence type="ECO:0000256" key="5">
    <source>
        <dbReference type="ARBA" id="ARBA00049288"/>
    </source>
</evidence>
<dbReference type="InterPro" id="IPR016142">
    <property type="entry name" value="Citrate_synth-like_lrg_a-sub"/>
</dbReference>
<evidence type="ECO:0000256" key="3">
    <source>
        <dbReference type="ARBA" id="ARBA00022532"/>
    </source>
</evidence>
<comment type="pathway">
    <text evidence="1 9">Carbohydrate metabolism; tricarboxylic acid cycle; isocitrate from oxaloacetate: step 1/2.</text>
</comment>
<evidence type="ECO:0000256" key="6">
    <source>
        <dbReference type="NCBIfam" id="TIGR01798"/>
    </source>
</evidence>
<evidence type="ECO:0000256" key="7">
    <source>
        <dbReference type="PIRNR" id="PIRNR001369"/>
    </source>
</evidence>
<dbReference type="GO" id="GO:0006099">
    <property type="term" value="P:tricarboxylic acid cycle"/>
    <property type="evidence" value="ECO:0007669"/>
    <property type="project" value="UniProtKB-UniRule"/>
</dbReference>
<dbReference type="InterPro" id="IPR010953">
    <property type="entry name" value="Citrate_synthase_typ-I"/>
</dbReference>
<keyword evidence="11" id="KW-0012">Acyltransferase</keyword>
<dbReference type="GO" id="GO:0036440">
    <property type="term" value="F:citrate synthase activity"/>
    <property type="evidence" value="ECO:0007669"/>
    <property type="project" value="UniProtKB-EC"/>
</dbReference>
<gene>
    <name evidence="11" type="ORF">HELGO_WM4452</name>
</gene>
<dbReference type="FunFam" id="1.10.230.10:FF:000002">
    <property type="entry name" value="Citrate synthase"/>
    <property type="match status" value="1"/>
</dbReference>
<dbReference type="GO" id="GO:0005737">
    <property type="term" value="C:cytoplasm"/>
    <property type="evidence" value="ECO:0007669"/>
    <property type="project" value="InterPro"/>
</dbReference>
<dbReference type="SUPFAM" id="SSF48256">
    <property type="entry name" value="Citrate synthase"/>
    <property type="match status" value="1"/>
</dbReference>
<dbReference type="NCBIfam" id="NF004126">
    <property type="entry name" value="PRK05614.1"/>
    <property type="match status" value="1"/>
</dbReference>
<dbReference type="Gene3D" id="1.10.230.10">
    <property type="entry name" value="Cytochrome P450-Terp, domain 2"/>
    <property type="match status" value="1"/>
</dbReference>
<name>A0A6S6SSG8_9BACT</name>
<dbReference type="PANTHER" id="PTHR42871">
    <property type="entry name" value="CITRATE SYNTHASE"/>
    <property type="match status" value="1"/>
</dbReference>
<comment type="catalytic activity">
    <reaction evidence="5 9">
        <text>oxaloacetate + acetyl-CoA + H2O = citrate + CoA + H(+)</text>
        <dbReference type="Rhea" id="RHEA:16845"/>
        <dbReference type="ChEBI" id="CHEBI:15377"/>
        <dbReference type="ChEBI" id="CHEBI:15378"/>
        <dbReference type="ChEBI" id="CHEBI:16452"/>
        <dbReference type="ChEBI" id="CHEBI:16947"/>
        <dbReference type="ChEBI" id="CHEBI:57287"/>
        <dbReference type="ChEBI" id="CHEBI:57288"/>
        <dbReference type="EC" id="2.3.3.16"/>
    </reaction>
</comment>
<dbReference type="AlphaFoldDB" id="A0A6S6SSG8"/>
<organism evidence="11">
    <name type="scientific">uncultured Sulfurovum sp</name>
    <dbReference type="NCBI Taxonomy" id="269237"/>
    <lineage>
        <taxon>Bacteria</taxon>
        <taxon>Pseudomonadati</taxon>
        <taxon>Campylobacterota</taxon>
        <taxon>Epsilonproteobacteria</taxon>
        <taxon>Campylobacterales</taxon>
        <taxon>Sulfurovaceae</taxon>
        <taxon>Sulfurovum</taxon>
        <taxon>environmental samples</taxon>
    </lineage>
</organism>
<proteinExistence type="inferred from homology"/>
<keyword evidence="4 7" id="KW-0808">Transferase</keyword>
<feature type="active site" evidence="8">
    <location>
        <position position="319"/>
    </location>
</feature>
<dbReference type="InterPro" id="IPR002020">
    <property type="entry name" value="Citrate_synthase"/>
</dbReference>
<dbReference type="PANTHER" id="PTHR42871:SF1">
    <property type="entry name" value="CITRATE SYNTHASE"/>
    <property type="match status" value="1"/>
</dbReference>
<dbReference type="Gene3D" id="2.20.28.60">
    <property type="match status" value="1"/>
</dbReference>
<feature type="active site" evidence="8">
    <location>
        <position position="376"/>
    </location>
</feature>
<dbReference type="EMBL" id="CACVAP010000053">
    <property type="protein sequence ID" value="CAA6807583.1"/>
    <property type="molecule type" value="Genomic_DNA"/>
</dbReference>
<dbReference type="UniPathway" id="UPA00223">
    <property type="reaction ID" value="UER00717"/>
</dbReference>
<dbReference type="InterPro" id="IPR036969">
    <property type="entry name" value="Citrate_synthase_sf"/>
</dbReference>
<dbReference type="InterPro" id="IPR024176">
    <property type="entry name" value="Citrate_synthase_bac-typ"/>
</dbReference>
<dbReference type="Pfam" id="PF00285">
    <property type="entry name" value="Citrate_synt"/>
    <property type="match status" value="1"/>
</dbReference>
<reference evidence="11" key="1">
    <citation type="submission" date="2020-01" db="EMBL/GenBank/DDBJ databases">
        <authorList>
            <person name="Meier V. D."/>
            <person name="Meier V D."/>
        </authorList>
    </citation>
    <scope>NUCLEOTIDE SEQUENCE</scope>
    <source>
        <strain evidence="11">HLG_WM_MAG_06</strain>
    </source>
</reference>
<protein>
    <recommendedName>
        <fullName evidence="6 7">Citrate synthase</fullName>
    </recommendedName>
</protein>
<sequence length="430" mass="48468">MENQNKATIILDIDGEKKEYTYDILKGTKGPDVVDIRSFYKDTGLFTYDVGLTSTASCTSSITFIDGEKGELSYQGIDIETLATKHSYLETCFLLLHGSLPTEDELIDFDLELRHRSFLNDGLTNLFKAFPDGAHPMSSLSSAVTALASFHFEHLDLNHQEDYDEMAYRILGKIPTIAAMSYRHYIGYPSVQPDVNLSFTENFLFMMRAYPHQRMKMTKEGPALIKEVEVRALDSIFTLHADHEQNASTTVVRGVASTGAHPYVAISSGINALWGRAHGGANESVIAQLEMIGSVDNVDEYIAKAKDPNDSFKLMGFGHRVYKNFDPRARVLKGLQDELKVELKLDSHLMEIASKIEEIALSDEYFVKRNLYPNIDFYSGVILTALKIPKEMFTAIFVIGRTIGWISQWIESIEDKQSKIVRPRQLYKGM</sequence>
<dbReference type="InterPro" id="IPR019810">
    <property type="entry name" value="Citrate_synthase_AS"/>
</dbReference>
<dbReference type="NCBIfam" id="TIGR01798">
    <property type="entry name" value="cit_synth_I"/>
    <property type="match status" value="1"/>
</dbReference>
<evidence type="ECO:0000256" key="4">
    <source>
        <dbReference type="ARBA" id="ARBA00022679"/>
    </source>
</evidence>
<evidence type="ECO:0000256" key="9">
    <source>
        <dbReference type="RuleBase" id="RU003370"/>
    </source>
</evidence>
<dbReference type="PIRSF" id="PIRSF001369">
    <property type="entry name" value="Citrate_synth"/>
    <property type="match status" value="1"/>
</dbReference>
<keyword evidence="3 9" id="KW-0816">Tricarboxylic acid cycle</keyword>
<evidence type="ECO:0000256" key="2">
    <source>
        <dbReference type="ARBA" id="ARBA00010566"/>
    </source>
</evidence>
<evidence type="ECO:0000256" key="10">
    <source>
        <dbReference type="RuleBase" id="RU003406"/>
    </source>
</evidence>
<evidence type="ECO:0000313" key="11">
    <source>
        <dbReference type="EMBL" id="CAA6807583.1"/>
    </source>
</evidence>
<accession>A0A6S6SSG8</accession>
<evidence type="ECO:0000256" key="1">
    <source>
        <dbReference type="ARBA" id="ARBA00004751"/>
    </source>
</evidence>
<dbReference type="PROSITE" id="PS00480">
    <property type="entry name" value="CITRATE_SYNTHASE"/>
    <property type="match status" value="1"/>
</dbReference>